<dbReference type="GeneID" id="35597540"/>
<dbReference type="RefSeq" id="XP_023623370.1">
    <property type="nucleotide sequence ID" value="XM_023767602.1"/>
</dbReference>
<name>A0A2D3UWA3_9PEZI</name>
<keyword evidence="4" id="KW-1185">Reference proteome</keyword>
<evidence type="ECO:0000313" key="4">
    <source>
        <dbReference type="Proteomes" id="UP000225277"/>
    </source>
</evidence>
<dbReference type="Proteomes" id="UP000225277">
    <property type="component" value="Unassembled WGS sequence"/>
</dbReference>
<accession>A0A2D3UWA3</accession>
<feature type="region of interest" description="Disordered" evidence="1">
    <location>
        <begin position="1"/>
        <end position="43"/>
    </location>
</feature>
<reference evidence="3 4" key="1">
    <citation type="submission" date="2016-03" db="EMBL/GenBank/DDBJ databases">
        <authorList>
            <person name="Ploux O."/>
        </authorList>
    </citation>
    <scope>NUCLEOTIDE SEQUENCE [LARGE SCALE GENOMIC DNA]</scope>
    <source>
        <strain evidence="3 4">URUG2</strain>
    </source>
</reference>
<evidence type="ECO:0000313" key="3">
    <source>
        <dbReference type="EMBL" id="CZT16477.1"/>
    </source>
</evidence>
<sequence>MHESVQASPAAERSRGTMQRQGTTIAGPSHDPSPRSSSRARASNKVFGTTELLEDILLHLPLQDILKMQRVSKLSNAVIKSSPKIQRVIFFTPHTELVSKAPLTDPDFGPKYKQGIIATMIFQTTAGLVRPGHYTTLFRDSAASTWRQHSISQPPCTHIRYQGAIDGETHTVSNPNGVTFGDVFDAVKKCMPVLDRERKMGPMKGREPYMELPKEVTGWDVQVLLKEVLDEVLHGDDELGGVTLNTNV</sequence>
<feature type="domain" description="F-box" evidence="2">
    <location>
        <begin position="51"/>
        <end position="84"/>
    </location>
</feature>
<dbReference type="InterPro" id="IPR001810">
    <property type="entry name" value="F-box_dom"/>
</dbReference>
<gene>
    <name evidence="3" type="ORF">RCC_02320</name>
</gene>
<evidence type="ECO:0000259" key="2">
    <source>
        <dbReference type="Pfam" id="PF00646"/>
    </source>
</evidence>
<protein>
    <recommendedName>
        <fullName evidence="2">F-box domain-containing protein</fullName>
    </recommendedName>
</protein>
<dbReference type="AlphaFoldDB" id="A0A2D3UWA3"/>
<organism evidence="3 4">
    <name type="scientific">Ramularia collo-cygni</name>
    <dbReference type="NCBI Taxonomy" id="112498"/>
    <lineage>
        <taxon>Eukaryota</taxon>
        <taxon>Fungi</taxon>
        <taxon>Dikarya</taxon>
        <taxon>Ascomycota</taxon>
        <taxon>Pezizomycotina</taxon>
        <taxon>Dothideomycetes</taxon>
        <taxon>Dothideomycetidae</taxon>
        <taxon>Mycosphaerellales</taxon>
        <taxon>Mycosphaerellaceae</taxon>
        <taxon>Ramularia</taxon>
    </lineage>
</organism>
<evidence type="ECO:0000256" key="1">
    <source>
        <dbReference type="SAM" id="MobiDB-lite"/>
    </source>
</evidence>
<feature type="compositionally biased region" description="Polar residues" evidence="1">
    <location>
        <begin position="16"/>
        <end position="26"/>
    </location>
</feature>
<proteinExistence type="predicted"/>
<dbReference type="Pfam" id="PF00646">
    <property type="entry name" value="F-box"/>
    <property type="match status" value="1"/>
</dbReference>
<feature type="compositionally biased region" description="Low complexity" evidence="1">
    <location>
        <begin position="34"/>
        <end position="43"/>
    </location>
</feature>
<dbReference type="EMBL" id="FJUY01000002">
    <property type="protein sequence ID" value="CZT16477.1"/>
    <property type="molecule type" value="Genomic_DNA"/>
</dbReference>